<name>A1RYP3_THEPD</name>
<dbReference type="HOGENOM" id="CLU_531720_0_0_2"/>
<keyword evidence="3" id="KW-1185">Reference proteome</keyword>
<reference evidence="3" key="1">
    <citation type="journal article" date="2008" name="J. Bacteriol.">
        <title>Genome sequence of Thermofilum pendens reveals an exceptional loss of biosynthetic pathways without genome reduction.</title>
        <authorList>
            <person name="Anderson I."/>
            <person name="Rodriguez J."/>
            <person name="Susanti D."/>
            <person name="Porat I."/>
            <person name="Reich C."/>
            <person name="Ulrich L.E."/>
            <person name="Elkins J.G."/>
            <person name="Mavromatis K."/>
            <person name="Lykidis A."/>
            <person name="Kim E."/>
            <person name="Thompson L.S."/>
            <person name="Nolan M."/>
            <person name="Land M."/>
            <person name="Copeland A."/>
            <person name="Lapidus A."/>
            <person name="Lucas S."/>
            <person name="Detter C."/>
            <person name="Zhulin I.B."/>
            <person name="Olsen G.J."/>
            <person name="Whitman W."/>
            <person name="Mukhopadhyay B."/>
            <person name="Bristow J."/>
            <person name="Kyrpides N."/>
        </authorList>
    </citation>
    <scope>NUCLEOTIDE SEQUENCE [LARGE SCALE GENOMIC DNA]</scope>
    <source>
        <strain evidence="3">DSM 2475 / Hrk 5</strain>
    </source>
</reference>
<dbReference type="GeneID" id="4600818"/>
<dbReference type="OrthoDB" id="378651at2157"/>
<dbReference type="KEGG" id="tpe:Tpen_0922"/>
<feature type="transmembrane region" description="Helical" evidence="1">
    <location>
        <begin position="485"/>
        <end position="507"/>
    </location>
</feature>
<organism evidence="2 3">
    <name type="scientific">Thermofilum pendens (strain DSM 2475 / Hrk 5)</name>
    <dbReference type="NCBI Taxonomy" id="368408"/>
    <lineage>
        <taxon>Archaea</taxon>
        <taxon>Thermoproteota</taxon>
        <taxon>Thermoprotei</taxon>
        <taxon>Thermofilales</taxon>
        <taxon>Thermofilaceae</taxon>
        <taxon>Thermofilum</taxon>
    </lineage>
</organism>
<gene>
    <name evidence="2" type="ordered locus">Tpen_0922</name>
</gene>
<dbReference type="Proteomes" id="UP000000641">
    <property type="component" value="Chromosome"/>
</dbReference>
<proteinExistence type="predicted"/>
<accession>A1RYP3</accession>
<evidence type="ECO:0000313" key="2">
    <source>
        <dbReference type="EMBL" id="ABL78323.1"/>
    </source>
</evidence>
<dbReference type="AlphaFoldDB" id="A1RYP3"/>
<keyword evidence="1" id="KW-0472">Membrane</keyword>
<dbReference type="STRING" id="368408.Tpen_0922"/>
<evidence type="ECO:0000256" key="1">
    <source>
        <dbReference type="SAM" id="Phobius"/>
    </source>
</evidence>
<dbReference type="EMBL" id="CP000505">
    <property type="protein sequence ID" value="ABL78323.1"/>
    <property type="molecule type" value="Genomic_DNA"/>
</dbReference>
<protein>
    <submittedName>
        <fullName evidence="2">Uncharacterized protein</fullName>
    </submittedName>
</protein>
<dbReference type="EnsemblBacteria" id="ABL78323">
    <property type="protein sequence ID" value="ABL78323"/>
    <property type="gene ID" value="Tpen_0922"/>
</dbReference>
<sequence>MVRSKRRESLQVSSARFILVVLLLLVVFAAPQPAFSQQTQKESLVKIGPIWLKVSVKVPSELVATNEYEVPVTVTITEVEGDLKVFYLKALRFTVDTSVYEYVPDTPIPLSLGRQAYLSVKLTPRFFASQMAPGDVKDTSLRIDLSYYYEAVPKGGSPIQESGYYSAFTSIPVRVIAPKTYVYVEPYLKIDYEPYVVRFFVDIWVQGEGYIENAQAQVEGAPVQCYLLTTGRMNVNERRTLEFLMNVSKLGPFVKSQYSVQVKVAATTPWGYTYTYVYPLSLSIKPVREAKVSAPSTVVAGAYVPISIALTPPVEKDEQATVTVYWGGQPVYSGSFSPTIYAAFPEGEAQVAVKVDSNKYSPVTSRFTVKSVRVEPKVSLQVTAGTLVVRVSPLYQNSNVDVKVVGSGGAVVFATSLPDASFSKTPTSIDGASAVEGTATLPLSLDPGSYQVVATYNSPWGSKTQTVTYTVPGATAGAQEAPGALFQPIILVAIVAVVAIVIVVVVIRRRRE</sequence>
<dbReference type="RefSeq" id="WP_011752588.1">
    <property type="nucleotide sequence ID" value="NC_008698.1"/>
</dbReference>
<keyword evidence="1" id="KW-1133">Transmembrane helix</keyword>
<dbReference type="eggNOG" id="arCOG14689">
    <property type="taxonomic scope" value="Archaea"/>
</dbReference>
<keyword evidence="1" id="KW-0812">Transmembrane</keyword>
<evidence type="ECO:0000313" key="3">
    <source>
        <dbReference type="Proteomes" id="UP000000641"/>
    </source>
</evidence>